<name>A0A5B9MMX4_9BACT</name>
<evidence type="ECO:0000313" key="1">
    <source>
        <dbReference type="EMBL" id="QEG01005.1"/>
    </source>
</evidence>
<dbReference type="RefSeq" id="WP_147870147.1">
    <property type="nucleotide sequence ID" value="NZ_CP036264.1"/>
</dbReference>
<keyword evidence="2" id="KW-1185">Reference proteome</keyword>
<gene>
    <name evidence="1" type="ORF">Mal15_50810</name>
</gene>
<dbReference type="SUPFAM" id="SSF48452">
    <property type="entry name" value="TPR-like"/>
    <property type="match status" value="1"/>
</dbReference>
<dbReference type="AlphaFoldDB" id="A0A5B9MMX4"/>
<dbReference type="EMBL" id="CP036264">
    <property type="protein sequence ID" value="QEG01005.1"/>
    <property type="molecule type" value="Genomic_DNA"/>
</dbReference>
<evidence type="ECO:0008006" key="3">
    <source>
        <dbReference type="Google" id="ProtNLM"/>
    </source>
</evidence>
<protein>
    <recommendedName>
        <fullName evidence="3">Tetratricopeptide repeat protein</fullName>
    </recommendedName>
</protein>
<evidence type="ECO:0000313" key="2">
    <source>
        <dbReference type="Proteomes" id="UP000321353"/>
    </source>
</evidence>
<sequence length="173" mass="19252">MPNDEPALLALASAASTQGKFDVAAQYLSELVNLHSLSPRGKLMAGRLFLYQPGRKFDQAEDLLRNLVAEFGYRFPFVVKTFAVALASNGKYQDAIAILRDLSVATGVELNRFDRLTQGIIAERSGVSEIAKRYYSRCERDDLEGPISTYHLAQLRLERMERSLAESHAGETP</sequence>
<organism evidence="1 2">
    <name type="scientific">Stieleria maiorica</name>
    <dbReference type="NCBI Taxonomy" id="2795974"/>
    <lineage>
        <taxon>Bacteria</taxon>
        <taxon>Pseudomonadati</taxon>
        <taxon>Planctomycetota</taxon>
        <taxon>Planctomycetia</taxon>
        <taxon>Pirellulales</taxon>
        <taxon>Pirellulaceae</taxon>
        <taxon>Stieleria</taxon>
    </lineage>
</organism>
<dbReference type="Gene3D" id="1.25.40.10">
    <property type="entry name" value="Tetratricopeptide repeat domain"/>
    <property type="match status" value="1"/>
</dbReference>
<dbReference type="InterPro" id="IPR011990">
    <property type="entry name" value="TPR-like_helical_dom_sf"/>
</dbReference>
<proteinExistence type="predicted"/>
<dbReference type="KEGG" id="smam:Mal15_50810"/>
<dbReference type="Proteomes" id="UP000321353">
    <property type="component" value="Chromosome"/>
</dbReference>
<reference evidence="1 2" key="1">
    <citation type="submission" date="2019-02" db="EMBL/GenBank/DDBJ databases">
        <title>Planctomycetal bacteria perform biofilm scaping via a novel small molecule.</title>
        <authorList>
            <person name="Jeske O."/>
            <person name="Boedeker C."/>
            <person name="Wiegand S."/>
            <person name="Breitling P."/>
            <person name="Kallscheuer N."/>
            <person name="Jogler M."/>
            <person name="Rohde M."/>
            <person name="Petersen J."/>
            <person name="Medema M.H."/>
            <person name="Surup F."/>
            <person name="Jogler C."/>
        </authorList>
    </citation>
    <scope>NUCLEOTIDE SEQUENCE [LARGE SCALE GENOMIC DNA]</scope>
    <source>
        <strain evidence="1 2">Mal15</strain>
    </source>
</reference>
<accession>A0A5B9MMX4</accession>